<evidence type="ECO:0000313" key="2">
    <source>
        <dbReference type="Proteomes" id="UP000524492"/>
    </source>
</evidence>
<proteinExistence type="predicted"/>
<protein>
    <submittedName>
        <fullName evidence="1">Uncharacterized protein</fullName>
    </submittedName>
</protein>
<name>A0A7W6MGC1_9HYPH</name>
<reference evidence="1 2" key="1">
    <citation type="submission" date="2020-08" db="EMBL/GenBank/DDBJ databases">
        <title>Genomic Encyclopedia of Type Strains, Phase IV (KMG-V): Genome sequencing to study the core and pangenomes of soil and plant-associated prokaryotes.</title>
        <authorList>
            <person name="Whitman W."/>
        </authorList>
    </citation>
    <scope>NUCLEOTIDE SEQUENCE [LARGE SCALE GENOMIC DNA]</scope>
    <source>
        <strain evidence="1 2">SEMIA 4074</strain>
    </source>
</reference>
<sequence>MSSEQETSHLTSADLRLLQDVLHEAGYSGNVSPPPRLHNIAARLLITLFRAGTRNPEELKKDLEMVFGRPQMPAPRYSRPLFNRFSIQGIPLPAASNPAPNIGSAELADVPLEVATELASRSLAVFKSDWAAKDPDDDQRTSAVSKAITRRADTDRIIKTAHLKRQRKEREQFCWRVT</sequence>
<gene>
    <name evidence="1" type="ORF">GGD53_002057</name>
</gene>
<dbReference type="AlphaFoldDB" id="A0A7W6MGC1"/>
<organism evidence="1 2">
    <name type="scientific">Rhizobium aethiopicum</name>
    <dbReference type="NCBI Taxonomy" id="1138170"/>
    <lineage>
        <taxon>Bacteria</taxon>
        <taxon>Pseudomonadati</taxon>
        <taxon>Pseudomonadota</taxon>
        <taxon>Alphaproteobacteria</taxon>
        <taxon>Hyphomicrobiales</taxon>
        <taxon>Rhizobiaceae</taxon>
        <taxon>Rhizobium/Agrobacterium group</taxon>
        <taxon>Rhizobium</taxon>
    </lineage>
</organism>
<accession>A0A7W6MGC1</accession>
<dbReference type="EMBL" id="JACIFV010000005">
    <property type="protein sequence ID" value="MBB4191904.1"/>
    <property type="molecule type" value="Genomic_DNA"/>
</dbReference>
<dbReference type="RefSeq" id="WP_184490970.1">
    <property type="nucleotide sequence ID" value="NZ_JACIHT010000004.1"/>
</dbReference>
<dbReference type="Proteomes" id="UP000524492">
    <property type="component" value="Unassembled WGS sequence"/>
</dbReference>
<comment type="caution">
    <text evidence="1">The sequence shown here is derived from an EMBL/GenBank/DDBJ whole genome shotgun (WGS) entry which is preliminary data.</text>
</comment>
<keyword evidence="2" id="KW-1185">Reference proteome</keyword>
<evidence type="ECO:0000313" key="1">
    <source>
        <dbReference type="EMBL" id="MBB4191904.1"/>
    </source>
</evidence>